<evidence type="ECO:0000259" key="4">
    <source>
        <dbReference type="Pfam" id="PF01207"/>
    </source>
</evidence>
<dbReference type="AlphaFoldDB" id="A0A1R1PNU4"/>
<evidence type="ECO:0000256" key="3">
    <source>
        <dbReference type="ARBA" id="ARBA00022884"/>
    </source>
</evidence>
<dbReference type="OrthoDB" id="10262250at2759"/>
<dbReference type="Pfam" id="PF01207">
    <property type="entry name" value="Dus"/>
    <property type="match status" value="1"/>
</dbReference>
<protein>
    <submittedName>
        <fullName evidence="5">tRNA-dihydrouridine synthase A</fullName>
    </submittedName>
</protein>
<dbReference type="InterPro" id="IPR004653">
    <property type="entry name" value="DusA"/>
</dbReference>
<dbReference type="InterPro" id="IPR035587">
    <property type="entry name" value="DUS-like_FMN-bd"/>
</dbReference>
<reference evidence="6" key="1">
    <citation type="submission" date="2017-01" db="EMBL/GenBank/DDBJ databases">
        <authorList>
            <person name="Wang Y."/>
            <person name="White M."/>
            <person name="Kvist S."/>
            <person name="Moncalvo J.-M."/>
        </authorList>
    </citation>
    <scope>NUCLEOTIDE SEQUENCE [LARGE SCALE GENOMIC DNA]</scope>
    <source>
        <strain evidence="6">COL-18-3</strain>
    </source>
</reference>
<comment type="caution">
    <text evidence="5">The sequence shown here is derived from an EMBL/GenBank/DDBJ whole genome shotgun (WGS) entry which is preliminary data.</text>
</comment>
<dbReference type="PANTHER" id="PTHR42907">
    <property type="entry name" value="FMN-LINKED OXIDOREDUCTASES SUPERFAMILY PROTEIN"/>
    <property type="match status" value="1"/>
</dbReference>
<gene>
    <name evidence="5" type="ORF">AX774_g3878</name>
</gene>
<dbReference type="InterPro" id="IPR013785">
    <property type="entry name" value="Aldolase_TIM"/>
</dbReference>
<sequence>MKTPEKVGDICKAMKEAAGDSAEISVKFRVGVDEEENLDFISRFLDMVSTKSSVTKYVLHARRAWLKGLSPKQNRTVPPLNYDLVYETVKKYPEFVFIGNGGVETTEGVVEKLEKLDGVMIGRKIMHDPWFLQVLDREIYGIDESLVPTEEQVMSRYLDYADMLQKTVGTKNTILAKPMFLIYKGNKGRFFRGQLGQLISKVSGKRYVAGGIDKGDSLWGAESEIHGHPLFSTLVNETLHLCNKQFEHIKARKETSAGITSIH</sequence>
<accession>A0A1R1PNU4</accession>
<name>A0A1R1PNU4_ZANCU</name>
<dbReference type="GO" id="GO:0017150">
    <property type="term" value="F:tRNA dihydrouridine synthase activity"/>
    <property type="evidence" value="ECO:0007669"/>
    <property type="project" value="InterPro"/>
</dbReference>
<keyword evidence="2" id="KW-0521">NADP</keyword>
<evidence type="ECO:0000313" key="5">
    <source>
        <dbReference type="EMBL" id="OMH82639.1"/>
    </source>
</evidence>
<dbReference type="GO" id="GO:0000049">
    <property type="term" value="F:tRNA binding"/>
    <property type="evidence" value="ECO:0007669"/>
    <property type="project" value="UniProtKB-KW"/>
</dbReference>
<keyword evidence="1" id="KW-0820">tRNA-binding</keyword>
<organism evidence="5 6">
    <name type="scientific">Zancudomyces culisetae</name>
    <name type="common">Gut fungus</name>
    <name type="synonym">Smittium culisetae</name>
    <dbReference type="NCBI Taxonomy" id="1213189"/>
    <lineage>
        <taxon>Eukaryota</taxon>
        <taxon>Fungi</taxon>
        <taxon>Fungi incertae sedis</taxon>
        <taxon>Zoopagomycota</taxon>
        <taxon>Kickxellomycotina</taxon>
        <taxon>Harpellomycetes</taxon>
        <taxon>Harpellales</taxon>
        <taxon>Legeriomycetaceae</taxon>
        <taxon>Zancudomyces</taxon>
    </lineage>
</organism>
<keyword evidence="3" id="KW-0694">RNA-binding</keyword>
<dbReference type="PANTHER" id="PTHR42907:SF1">
    <property type="entry name" value="FMN-LINKED OXIDOREDUCTASES SUPERFAMILY PROTEIN"/>
    <property type="match status" value="1"/>
</dbReference>
<evidence type="ECO:0000256" key="1">
    <source>
        <dbReference type="ARBA" id="ARBA00022555"/>
    </source>
</evidence>
<dbReference type="Proteomes" id="UP000188320">
    <property type="component" value="Unassembled WGS sequence"/>
</dbReference>
<dbReference type="EMBL" id="LSSK01000622">
    <property type="protein sequence ID" value="OMH82639.1"/>
    <property type="molecule type" value="Genomic_DNA"/>
</dbReference>
<feature type="domain" description="DUS-like FMN-binding" evidence="4">
    <location>
        <begin position="1"/>
        <end position="198"/>
    </location>
</feature>
<keyword evidence="6" id="KW-1185">Reference proteome</keyword>
<proteinExistence type="predicted"/>
<dbReference type="Gene3D" id="3.20.20.70">
    <property type="entry name" value="Aldolase class I"/>
    <property type="match status" value="1"/>
</dbReference>
<evidence type="ECO:0000313" key="6">
    <source>
        <dbReference type="Proteomes" id="UP000188320"/>
    </source>
</evidence>
<dbReference type="SUPFAM" id="SSF51395">
    <property type="entry name" value="FMN-linked oxidoreductases"/>
    <property type="match status" value="1"/>
</dbReference>
<evidence type="ECO:0000256" key="2">
    <source>
        <dbReference type="ARBA" id="ARBA00022857"/>
    </source>
</evidence>